<dbReference type="AlphaFoldDB" id="A0AAE0KYX2"/>
<comment type="caution">
    <text evidence="1">The sequence shown here is derived from an EMBL/GenBank/DDBJ whole genome shotgun (WGS) entry which is preliminary data.</text>
</comment>
<evidence type="ECO:0000313" key="1">
    <source>
        <dbReference type="EMBL" id="KAK3265624.1"/>
    </source>
</evidence>
<evidence type="ECO:0000313" key="2">
    <source>
        <dbReference type="Proteomes" id="UP001190700"/>
    </source>
</evidence>
<reference evidence="1 2" key="1">
    <citation type="journal article" date="2015" name="Genome Biol. Evol.">
        <title>Comparative Genomics of a Bacterivorous Green Alga Reveals Evolutionary Causalities and Consequences of Phago-Mixotrophic Mode of Nutrition.</title>
        <authorList>
            <person name="Burns J.A."/>
            <person name="Paasch A."/>
            <person name="Narechania A."/>
            <person name="Kim E."/>
        </authorList>
    </citation>
    <scope>NUCLEOTIDE SEQUENCE [LARGE SCALE GENOMIC DNA]</scope>
    <source>
        <strain evidence="1 2">PLY_AMNH</strain>
    </source>
</reference>
<gene>
    <name evidence="1" type="ORF">CYMTET_25706</name>
</gene>
<proteinExistence type="predicted"/>
<sequence>MRSVPRVDVDVTQESGGVVALFGGAAVTISHSHAVNTSTGVRVHNGPESHRARHLLGSASILGSPGSLQATANSGVKDRCASLAYAKDTAPISLTSWAIDAPVSFAACGIRALGDMLELRALRCDVTCTGVLHGWTASFWWGAR</sequence>
<organism evidence="1 2">
    <name type="scientific">Cymbomonas tetramitiformis</name>
    <dbReference type="NCBI Taxonomy" id="36881"/>
    <lineage>
        <taxon>Eukaryota</taxon>
        <taxon>Viridiplantae</taxon>
        <taxon>Chlorophyta</taxon>
        <taxon>Pyramimonadophyceae</taxon>
        <taxon>Pyramimonadales</taxon>
        <taxon>Pyramimonadaceae</taxon>
        <taxon>Cymbomonas</taxon>
    </lineage>
</organism>
<dbReference type="Proteomes" id="UP001190700">
    <property type="component" value="Unassembled WGS sequence"/>
</dbReference>
<keyword evidence="2" id="KW-1185">Reference proteome</keyword>
<protein>
    <submittedName>
        <fullName evidence="1">Uncharacterized protein</fullName>
    </submittedName>
</protein>
<dbReference type="EMBL" id="LGRX02013792">
    <property type="protein sequence ID" value="KAK3265624.1"/>
    <property type="molecule type" value="Genomic_DNA"/>
</dbReference>
<name>A0AAE0KYX2_9CHLO</name>
<accession>A0AAE0KYX2</accession>